<protein>
    <submittedName>
        <fullName evidence="1">Putative lipid asymmetry ABC transporter MlaABCDEF component MlaB</fullName>
    </submittedName>
</protein>
<dbReference type="Gene3D" id="3.40.50.10610">
    <property type="entry name" value="ABC-type transport auxiliary lipoprotein component"/>
    <property type="match status" value="1"/>
</dbReference>
<dbReference type="GeneID" id="56585821"/>
<accession>A0A7L5HYU5</accession>
<dbReference type="KEGG" id="carm:CARM_0089"/>
<evidence type="ECO:0000313" key="2">
    <source>
        <dbReference type="Proteomes" id="UP000509246"/>
    </source>
</evidence>
<gene>
    <name evidence="1" type="ORF">CARM_0089</name>
</gene>
<keyword evidence="2" id="KW-1185">Reference proteome</keyword>
<name>A0A7L5HYU5_9BACT</name>
<dbReference type="Proteomes" id="UP000509246">
    <property type="component" value="Chromosome"/>
</dbReference>
<sequence>MRILYFIFIALFFNACSLVSPNQTLPANKYFDITLEKNTSYKSKQTNSTIIVALPKGLTYTNEIFYKKDGIVNAYAYHFWKENPALMIKTFMEFHLQNLGIFKAVLNQDSLASSDYVLESKVDILEQNFSDEVHSKIKFGINLNLVQISTKKPLANKYFYYEKELNSNNPQLLIQKYDEIFILFADDMQKWISKNLE</sequence>
<dbReference type="AlphaFoldDB" id="A0A7L5HYU5"/>
<proteinExistence type="predicted"/>
<dbReference type="SUPFAM" id="SSF159594">
    <property type="entry name" value="XCC0632-like"/>
    <property type="match status" value="1"/>
</dbReference>
<organism evidence="1 2">
    <name type="scientific">Campylobacter armoricus</name>
    <dbReference type="NCBI Taxonomy" id="2505970"/>
    <lineage>
        <taxon>Bacteria</taxon>
        <taxon>Pseudomonadati</taxon>
        <taxon>Campylobacterota</taxon>
        <taxon>Epsilonproteobacteria</taxon>
        <taxon>Campylobacterales</taxon>
        <taxon>Campylobacteraceae</taxon>
        <taxon>Campylobacter</taxon>
    </lineage>
</organism>
<reference evidence="1 2" key="1">
    <citation type="submission" date="2020-05" db="EMBL/GenBank/DDBJ databases">
        <title>Complete genome sequencing of Campylobacter and Arcobacter type strains.</title>
        <authorList>
            <person name="Miller W.G."/>
            <person name="Yee E."/>
        </authorList>
    </citation>
    <scope>NUCLEOTIDE SEQUENCE [LARGE SCALE GENOMIC DNA]</scope>
    <source>
        <strain evidence="1 2">CCUG 73571</strain>
    </source>
</reference>
<dbReference type="EMBL" id="CP053825">
    <property type="protein sequence ID" value="QKF79051.1"/>
    <property type="molecule type" value="Genomic_DNA"/>
</dbReference>
<dbReference type="OrthoDB" id="5360721at2"/>
<dbReference type="RefSeq" id="WP_139426294.1">
    <property type="nucleotide sequence ID" value="NZ_CBCSFY010000007.1"/>
</dbReference>
<evidence type="ECO:0000313" key="1">
    <source>
        <dbReference type="EMBL" id="QKF79051.1"/>
    </source>
</evidence>